<evidence type="ECO:0000313" key="3">
    <source>
        <dbReference type="EMBL" id="WRQ89994.1"/>
    </source>
</evidence>
<evidence type="ECO:0000259" key="1">
    <source>
        <dbReference type="Pfam" id="PF22815"/>
    </source>
</evidence>
<dbReference type="InterPro" id="IPR006626">
    <property type="entry name" value="PbH1"/>
</dbReference>
<dbReference type="Gene3D" id="2.160.20.10">
    <property type="entry name" value="Single-stranded right-handed beta-helix, Pectin lyase-like"/>
    <property type="match status" value="1"/>
</dbReference>
<dbReference type="Pfam" id="PF22816">
    <property type="entry name" value="CatAgl_D2"/>
    <property type="match status" value="1"/>
</dbReference>
<keyword evidence="4" id="KW-1185">Reference proteome</keyword>
<dbReference type="InterPro" id="IPR033801">
    <property type="entry name" value="CBM6-CBM35-CBM36-like_1"/>
</dbReference>
<dbReference type="SMART" id="SM00710">
    <property type="entry name" value="PbH1"/>
    <property type="match status" value="6"/>
</dbReference>
<evidence type="ECO:0000259" key="2">
    <source>
        <dbReference type="Pfam" id="PF22816"/>
    </source>
</evidence>
<dbReference type="GO" id="GO:0016787">
    <property type="term" value="F:hydrolase activity"/>
    <property type="evidence" value="ECO:0007669"/>
    <property type="project" value="UniProtKB-KW"/>
</dbReference>
<feature type="domain" description="Alpha-1,3-glucanase catalytic" evidence="2">
    <location>
        <begin position="205"/>
        <end position="474"/>
    </location>
</feature>
<dbReference type="SUPFAM" id="SSF51126">
    <property type="entry name" value="Pectin lyase-like"/>
    <property type="match status" value="1"/>
</dbReference>
<dbReference type="InterPro" id="IPR055149">
    <property type="entry name" value="Agl_cat_D2"/>
</dbReference>
<name>A0ABZ1CHD5_9BACT</name>
<accession>A0ABZ1CHD5</accession>
<dbReference type="InterPro" id="IPR012334">
    <property type="entry name" value="Pectin_lyas_fold"/>
</dbReference>
<keyword evidence="3" id="KW-0378">Hydrolase</keyword>
<dbReference type="InterPro" id="IPR011050">
    <property type="entry name" value="Pectin_lyase_fold/virulence"/>
</dbReference>
<evidence type="ECO:0000313" key="4">
    <source>
        <dbReference type="Proteomes" id="UP000738431"/>
    </source>
</evidence>
<dbReference type="EMBL" id="CP139781">
    <property type="protein sequence ID" value="WRQ89994.1"/>
    <property type="molecule type" value="Genomic_DNA"/>
</dbReference>
<reference evidence="3 4" key="1">
    <citation type="submission" date="2023-12" db="EMBL/GenBank/DDBJ databases">
        <title>Description of an unclassified Opitutus bacterium of Verrucomicrobiota.</title>
        <authorList>
            <person name="Zhang D.-F."/>
        </authorList>
    </citation>
    <scope>NUCLEOTIDE SEQUENCE [LARGE SCALE GENOMIC DNA]</scope>
    <source>
        <strain evidence="3 4">WL0086</strain>
    </source>
</reference>
<proteinExistence type="predicted"/>
<sequence length="560" mass="59828">MSSLFAADLPPYGAYLPWTTVEAEAMTTDGEQIGPGYAPHTIETESSHQWAVRLSSAGSFVEFQAPVSGDALVLRYNVPDQPQRTTLVLSVNDQIVRTIPLSPRNVWLYGTYPFSNDAAKGKPRNFYDEVRVPGVVIAAGDTVRLAKAIVADDVPVVLDLVDIETMGAPVSAPEQALDARQFGAVGDGVIDDTGALRNAIAEAAATGRPLWVPAGQYLVTGDLDVPSGVTIQGAGMWYTTFVGSPALYDQADRRVRFKLKGEGMTLADFAITGALNYRNDQEENDGVVGAGCADATIARLWIEHTKAGAWIYNGARLTITGCRFRNLIADGVNLCVATTDSVIENCSARGTGDDCFAIWPAPADQGYVDENIVPGNNVIRHCTGQLTFLANGASVYGGANNRVEFCHFTDIGTGCGILISTTFPTVDEERGINNNFSGTTVVRDNVLERCGGYDHGWAWRGSMQLCMHHQNIAGLQIERIKIVDSFSDGLTVVGPGSVDGKGILSDTKISALSVEGVGLGTDSSHAVFVRADARGDLTLEETATAVEVHNESEHFEVHRP</sequence>
<protein>
    <submittedName>
        <fullName evidence="3">Glycosyl hydrolase family 28-related protein</fullName>
    </submittedName>
</protein>
<dbReference type="Pfam" id="PF22815">
    <property type="entry name" value="CatAgl_D1"/>
    <property type="match status" value="1"/>
</dbReference>
<gene>
    <name evidence="3" type="ORF">K1X11_011300</name>
</gene>
<dbReference type="Proteomes" id="UP000738431">
    <property type="component" value="Chromosome"/>
</dbReference>
<dbReference type="RefSeq" id="WP_324726164.1">
    <property type="nucleotide sequence ID" value="NZ_CP139781.1"/>
</dbReference>
<feature type="domain" description="CBM6/CBM35/CBM36-like 1" evidence="1">
    <location>
        <begin position="16"/>
        <end position="165"/>
    </location>
</feature>
<organism evidence="3 4">
    <name type="scientific">Actomonas aquatica</name>
    <dbReference type="NCBI Taxonomy" id="2866162"/>
    <lineage>
        <taxon>Bacteria</taxon>
        <taxon>Pseudomonadati</taxon>
        <taxon>Verrucomicrobiota</taxon>
        <taxon>Opitutia</taxon>
        <taxon>Opitutales</taxon>
        <taxon>Opitutaceae</taxon>
        <taxon>Actomonas</taxon>
    </lineage>
</organism>